<feature type="transmembrane region" description="Helical" evidence="1">
    <location>
        <begin position="41"/>
        <end position="59"/>
    </location>
</feature>
<feature type="transmembrane region" description="Helical" evidence="1">
    <location>
        <begin position="127"/>
        <end position="155"/>
    </location>
</feature>
<feature type="transmembrane region" description="Helical" evidence="1">
    <location>
        <begin position="16"/>
        <end position="35"/>
    </location>
</feature>
<evidence type="ECO:0000256" key="1">
    <source>
        <dbReference type="SAM" id="Phobius"/>
    </source>
</evidence>
<feature type="transmembrane region" description="Helical" evidence="1">
    <location>
        <begin position="88"/>
        <end position="106"/>
    </location>
</feature>
<feature type="transmembrane region" description="Helical" evidence="1">
    <location>
        <begin position="194"/>
        <end position="214"/>
    </location>
</feature>
<comment type="caution">
    <text evidence="3">The sequence shown here is derived from an EMBL/GenBank/DDBJ whole genome shotgun (WGS) entry which is preliminary data.</text>
</comment>
<dbReference type="GO" id="GO:0034220">
    <property type="term" value="P:monoatomic ion transmembrane transport"/>
    <property type="evidence" value="ECO:0007669"/>
    <property type="project" value="UniProtKB-KW"/>
</dbReference>
<dbReference type="RefSeq" id="WP_158986355.1">
    <property type="nucleotide sequence ID" value="NZ_BAABKY010000002.1"/>
</dbReference>
<feature type="domain" description="Potassium channel" evidence="2">
    <location>
        <begin position="152"/>
        <end position="214"/>
    </location>
</feature>
<keyword evidence="1" id="KW-0472">Membrane</keyword>
<keyword evidence="3" id="KW-0813">Transport</keyword>
<dbReference type="SUPFAM" id="SSF81324">
    <property type="entry name" value="Voltage-gated potassium channels"/>
    <property type="match status" value="1"/>
</dbReference>
<dbReference type="EMBL" id="BAABKY010000002">
    <property type="protein sequence ID" value="GAA5073969.1"/>
    <property type="molecule type" value="Genomic_DNA"/>
</dbReference>
<protein>
    <submittedName>
        <fullName evidence="3">Potassium channel family protein</fullName>
    </submittedName>
</protein>
<proteinExistence type="predicted"/>
<evidence type="ECO:0000259" key="2">
    <source>
        <dbReference type="Pfam" id="PF07885"/>
    </source>
</evidence>
<reference evidence="4" key="1">
    <citation type="journal article" date="2019" name="Int. J. Syst. Evol. Microbiol.">
        <title>The Global Catalogue of Microorganisms (GCM) 10K type strain sequencing project: providing services to taxonomists for standard genome sequencing and annotation.</title>
        <authorList>
            <consortium name="The Broad Institute Genomics Platform"/>
            <consortium name="The Broad Institute Genome Sequencing Center for Infectious Disease"/>
            <person name="Wu L."/>
            <person name="Ma J."/>
        </authorList>
    </citation>
    <scope>NUCLEOTIDE SEQUENCE [LARGE SCALE GENOMIC DNA]</scope>
    <source>
        <strain evidence="4">JCM 19212</strain>
    </source>
</reference>
<keyword evidence="3" id="KW-0407">Ion channel</keyword>
<evidence type="ECO:0000313" key="4">
    <source>
        <dbReference type="Proteomes" id="UP001501083"/>
    </source>
</evidence>
<gene>
    <name evidence="3" type="ORF">GCM10025759_15680</name>
</gene>
<keyword evidence="1" id="KW-0812">Transmembrane</keyword>
<dbReference type="Proteomes" id="UP001501083">
    <property type="component" value="Unassembled WGS sequence"/>
</dbReference>
<dbReference type="Gene3D" id="1.10.287.70">
    <property type="match status" value="1"/>
</dbReference>
<accession>A0ABP9LDR7</accession>
<dbReference type="Pfam" id="PF07885">
    <property type="entry name" value="Ion_trans_2"/>
    <property type="match status" value="1"/>
</dbReference>
<keyword evidence="4" id="KW-1185">Reference proteome</keyword>
<feature type="transmembrane region" description="Helical" evidence="1">
    <location>
        <begin position="161"/>
        <end position="182"/>
    </location>
</feature>
<keyword evidence="1" id="KW-1133">Transmembrane helix</keyword>
<dbReference type="InterPro" id="IPR013099">
    <property type="entry name" value="K_chnl_dom"/>
</dbReference>
<keyword evidence="3" id="KW-0406">Ion transport</keyword>
<sequence length="223" mass="23934">MTATTTPASVFQQRRYMILFFALLATIAIGPLLQAMPLGRATMEALVVVSLLAAVFPIVATMQRRMLYALVVVAVLMRAWSSQIDAPAFIVAGALIWCLVAAWAAFRAVRHSMSSVKVSSERMYAALSAYLLVGVCWGVLYAALARAVPGAFYVFGAPAEHAISMAEAIYFSFVTLATLGYGDITPGTAPLRGLAVFEAIFGQLYLAILVARLVGLHTAEHTR</sequence>
<evidence type="ECO:0000313" key="3">
    <source>
        <dbReference type="EMBL" id="GAA5073969.1"/>
    </source>
</evidence>
<name>A0ABP9LDR7_9GAMM</name>
<organism evidence="3 4">
    <name type="scientific">Lysobacter panacisoli</name>
    <dbReference type="NCBI Taxonomy" id="1255263"/>
    <lineage>
        <taxon>Bacteria</taxon>
        <taxon>Pseudomonadati</taxon>
        <taxon>Pseudomonadota</taxon>
        <taxon>Gammaproteobacteria</taxon>
        <taxon>Lysobacterales</taxon>
        <taxon>Lysobacteraceae</taxon>
        <taxon>Lysobacter</taxon>
    </lineage>
</organism>